<accession>A0AAV5A486</accession>
<comment type="caution">
    <text evidence="7">The sequence shown here is derived from an EMBL/GenBank/DDBJ whole genome shotgun (WGS) entry which is preliminary data.</text>
</comment>
<dbReference type="Proteomes" id="UP001050691">
    <property type="component" value="Unassembled WGS sequence"/>
</dbReference>
<evidence type="ECO:0000313" key="8">
    <source>
        <dbReference type="Proteomes" id="UP001050691"/>
    </source>
</evidence>
<reference evidence="7" key="1">
    <citation type="submission" date="2021-10" db="EMBL/GenBank/DDBJ databases">
        <title>De novo Genome Assembly of Clathrus columnatus (Basidiomycota, Fungi) Using Illumina and Nanopore Sequence Data.</title>
        <authorList>
            <person name="Ogiso-Tanaka E."/>
            <person name="Itagaki H."/>
            <person name="Hosoya T."/>
            <person name="Hosaka K."/>
        </authorList>
    </citation>
    <scope>NUCLEOTIDE SEQUENCE</scope>
    <source>
        <strain evidence="7">MO-923</strain>
    </source>
</reference>
<keyword evidence="3" id="KW-0863">Zinc-finger</keyword>
<dbReference type="Pfam" id="PF00226">
    <property type="entry name" value="DnaJ"/>
    <property type="match status" value="1"/>
</dbReference>
<dbReference type="InterPro" id="IPR044713">
    <property type="entry name" value="DNJA1/2-like"/>
</dbReference>
<dbReference type="InterPro" id="IPR036410">
    <property type="entry name" value="HSP_DnaJ_Cys-rich_dom_sf"/>
</dbReference>
<gene>
    <name evidence="7" type="ORF">Clacol_002478</name>
</gene>
<dbReference type="InterPro" id="IPR001623">
    <property type="entry name" value="DnaJ_domain"/>
</dbReference>
<dbReference type="PROSITE" id="PS00636">
    <property type="entry name" value="DNAJ_1"/>
    <property type="match status" value="1"/>
</dbReference>
<dbReference type="InterPro" id="IPR008971">
    <property type="entry name" value="HSP40/DnaJ_pept-bd"/>
</dbReference>
<dbReference type="SUPFAM" id="SSF46565">
    <property type="entry name" value="Chaperone J-domain"/>
    <property type="match status" value="1"/>
</dbReference>
<feature type="region of interest" description="Disordered" evidence="5">
    <location>
        <begin position="354"/>
        <end position="379"/>
    </location>
</feature>
<dbReference type="Gene3D" id="2.10.230.10">
    <property type="entry name" value="Heat shock protein DnaJ, cysteine-rich domain"/>
    <property type="match status" value="1"/>
</dbReference>
<dbReference type="FunFam" id="2.60.260.20:FF:000003">
    <property type="entry name" value="DnaJ subfamily A member 2"/>
    <property type="match status" value="1"/>
</dbReference>
<dbReference type="GO" id="GO:0051082">
    <property type="term" value="F:unfolded protein binding"/>
    <property type="evidence" value="ECO:0007669"/>
    <property type="project" value="InterPro"/>
</dbReference>
<dbReference type="InterPro" id="IPR002939">
    <property type="entry name" value="DnaJ_C"/>
</dbReference>
<proteinExistence type="predicted"/>
<keyword evidence="2" id="KW-0677">Repeat</keyword>
<dbReference type="InterPro" id="IPR018253">
    <property type="entry name" value="DnaJ_domain_CS"/>
</dbReference>
<keyword evidence="1" id="KW-0479">Metal-binding</keyword>
<evidence type="ECO:0000313" key="7">
    <source>
        <dbReference type="EMBL" id="GJJ08268.1"/>
    </source>
</evidence>
<dbReference type="Pfam" id="PF01556">
    <property type="entry name" value="DnaJ_C"/>
    <property type="match status" value="1"/>
</dbReference>
<evidence type="ECO:0000256" key="5">
    <source>
        <dbReference type="SAM" id="MobiDB-lite"/>
    </source>
</evidence>
<evidence type="ECO:0000256" key="1">
    <source>
        <dbReference type="ARBA" id="ARBA00022723"/>
    </source>
</evidence>
<evidence type="ECO:0000256" key="2">
    <source>
        <dbReference type="ARBA" id="ARBA00022737"/>
    </source>
</evidence>
<feature type="compositionally biased region" description="Acidic residues" evidence="5">
    <location>
        <begin position="354"/>
        <end position="373"/>
    </location>
</feature>
<dbReference type="AlphaFoldDB" id="A0AAV5A486"/>
<dbReference type="PANTHER" id="PTHR43888">
    <property type="entry name" value="DNAJ-LIKE-2, ISOFORM A-RELATED"/>
    <property type="match status" value="1"/>
</dbReference>
<dbReference type="PROSITE" id="PS50076">
    <property type="entry name" value="DNAJ_2"/>
    <property type="match status" value="1"/>
</dbReference>
<feature type="domain" description="J" evidence="6">
    <location>
        <begin position="6"/>
        <end position="69"/>
    </location>
</feature>
<dbReference type="GO" id="GO:0006457">
    <property type="term" value="P:protein folding"/>
    <property type="evidence" value="ECO:0007669"/>
    <property type="project" value="InterPro"/>
</dbReference>
<dbReference type="SUPFAM" id="SSF49493">
    <property type="entry name" value="HSP40/DnaJ peptide-binding domain"/>
    <property type="match status" value="2"/>
</dbReference>
<name>A0AAV5A486_9AGAM</name>
<organism evidence="7 8">
    <name type="scientific">Clathrus columnatus</name>
    <dbReference type="NCBI Taxonomy" id="1419009"/>
    <lineage>
        <taxon>Eukaryota</taxon>
        <taxon>Fungi</taxon>
        <taxon>Dikarya</taxon>
        <taxon>Basidiomycota</taxon>
        <taxon>Agaricomycotina</taxon>
        <taxon>Agaricomycetes</taxon>
        <taxon>Phallomycetidae</taxon>
        <taxon>Phallales</taxon>
        <taxon>Clathraceae</taxon>
        <taxon>Clathrus</taxon>
    </lineage>
</organism>
<evidence type="ECO:0000256" key="4">
    <source>
        <dbReference type="ARBA" id="ARBA00022833"/>
    </source>
</evidence>
<keyword evidence="4" id="KW-0862">Zinc</keyword>
<dbReference type="GO" id="GO:0030544">
    <property type="term" value="F:Hsp70 protein binding"/>
    <property type="evidence" value="ECO:0007669"/>
    <property type="project" value="InterPro"/>
</dbReference>
<dbReference type="Gene3D" id="1.10.287.110">
    <property type="entry name" value="DnaJ domain"/>
    <property type="match status" value="1"/>
</dbReference>
<dbReference type="CDD" id="cd10747">
    <property type="entry name" value="DnaJ_C"/>
    <property type="match status" value="1"/>
</dbReference>
<sequence>MVVDTTLYDLLGVSSRATEDEIRKAYRKKAIQHHPNPDKPDAAKDFQEIAAAYEILSDPDSRAAYDRLGVEGMAQSNGAPTMDEDFMENLFGGGIRFGFDFGTGAGARRRPSKGEDSVIPYDVTLEDLYNGKSVKMVMEREVVCSICKGSGGRSGAKQKPCIKCDGKGRSIVHTQGGRTVKEKKRQEIFIEKGMPNGHRIILQGQGDEEPEVPPGDVIFVLQAQQHASFERSGNDLLTKVRITLSEALLGFSRVLITHMDGRGVRVSSPPGKIIRPSETIILRGEGMPIYKQSDEKGDLFVVLELEMPSEQWLKTIDVAALANLLPPKKPELLPTPSVIDEARFERSDISAFGLDDEDAWEDEENDQFDDDPIDQCRHQ</sequence>
<evidence type="ECO:0000256" key="3">
    <source>
        <dbReference type="ARBA" id="ARBA00022771"/>
    </source>
</evidence>
<dbReference type="SUPFAM" id="SSF57938">
    <property type="entry name" value="DnaJ/Hsp40 cysteine-rich domain"/>
    <property type="match status" value="1"/>
</dbReference>
<dbReference type="GO" id="GO:0008270">
    <property type="term" value="F:zinc ion binding"/>
    <property type="evidence" value="ECO:0007669"/>
    <property type="project" value="UniProtKB-KW"/>
</dbReference>
<dbReference type="EMBL" id="BPWL01000003">
    <property type="protein sequence ID" value="GJJ08268.1"/>
    <property type="molecule type" value="Genomic_DNA"/>
</dbReference>
<dbReference type="PRINTS" id="PR00625">
    <property type="entry name" value="JDOMAIN"/>
</dbReference>
<dbReference type="SMART" id="SM00271">
    <property type="entry name" value="DnaJ"/>
    <property type="match status" value="1"/>
</dbReference>
<protein>
    <recommendedName>
        <fullName evidence="6">J domain-containing protein</fullName>
    </recommendedName>
</protein>
<dbReference type="Gene3D" id="2.60.260.20">
    <property type="entry name" value="Urease metallochaperone UreE, N-terminal domain"/>
    <property type="match status" value="3"/>
</dbReference>
<dbReference type="InterPro" id="IPR036869">
    <property type="entry name" value="J_dom_sf"/>
</dbReference>
<keyword evidence="8" id="KW-1185">Reference proteome</keyword>
<dbReference type="CDD" id="cd06257">
    <property type="entry name" value="DnaJ"/>
    <property type="match status" value="1"/>
</dbReference>
<evidence type="ECO:0000259" key="6">
    <source>
        <dbReference type="PROSITE" id="PS50076"/>
    </source>
</evidence>